<accession>D3BHV5</accession>
<dbReference type="InParanoid" id="D3BHV5"/>
<dbReference type="GeneID" id="31363803"/>
<evidence type="ECO:0000313" key="3">
    <source>
        <dbReference type="Proteomes" id="UP000001396"/>
    </source>
</evidence>
<gene>
    <name evidence="2" type="ORF">PPL_08323</name>
</gene>
<evidence type="ECO:0008006" key="4">
    <source>
        <dbReference type="Google" id="ProtNLM"/>
    </source>
</evidence>
<name>D3BHV5_HETP5</name>
<dbReference type="Proteomes" id="UP000001396">
    <property type="component" value="Unassembled WGS sequence"/>
</dbReference>
<keyword evidence="1" id="KW-0732">Signal</keyword>
<protein>
    <recommendedName>
        <fullName evidence="4">Secreted protein</fullName>
    </recommendedName>
</protein>
<comment type="caution">
    <text evidence="2">The sequence shown here is derived from an EMBL/GenBank/DDBJ whole genome shotgun (WGS) entry which is preliminary data.</text>
</comment>
<sequence length="149" mass="16452">MRIVVVVVAAAGTSGSGCDVGGVWCNERAFKKANQRSRHTIYNVEVSCSSDDVCNTLTVQFTSFDVDTTSLNNNCKDFTISISNIHHKLTTTTNRNIFSSEGVRDKDILTTPQPKPLINCNILLPLSIKCWTKERLEITLKIGSTMLIN</sequence>
<dbReference type="AlphaFoldDB" id="D3BHV5"/>
<organism evidence="2 3">
    <name type="scientific">Heterostelium pallidum (strain ATCC 26659 / Pp 5 / PN500)</name>
    <name type="common">Cellular slime mold</name>
    <name type="synonym">Polysphondylium pallidum</name>
    <dbReference type="NCBI Taxonomy" id="670386"/>
    <lineage>
        <taxon>Eukaryota</taxon>
        <taxon>Amoebozoa</taxon>
        <taxon>Evosea</taxon>
        <taxon>Eumycetozoa</taxon>
        <taxon>Dictyostelia</taxon>
        <taxon>Acytosteliales</taxon>
        <taxon>Acytosteliaceae</taxon>
        <taxon>Heterostelium</taxon>
    </lineage>
</organism>
<proteinExistence type="predicted"/>
<dbReference type="EMBL" id="ADBJ01000037">
    <property type="protein sequence ID" value="EFA78855.1"/>
    <property type="molecule type" value="Genomic_DNA"/>
</dbReference>
<reference evidence="2 3" key="1">
    <citation type="journal article" date="2011" name="Genome Res.">
        <title>Phylogeny-wide analysis of social amoeba genomes highlights ancient origins for complex intercellular communication.</title>
        <authorList>
            <person name="Heidel A.J."/>
            <person name="Lawal H.M."/>
            <person name="Felder M."/>
            <person name="Schilde C."/>
            <person name="Helps N.R."/>
            <person name="Tunggal B."/>
            <person name="Rivero F."/>
            <person name="John U."/>
            <person name="Schleicher M."/>
            <person name="Eichinger L."/>
            <person name="Platzer M."/>
            <person name="Noegel A.A."/>
            <person name="Schaap P."/>
            <person name="Gloeckner G."/>
        </authorList>
    </citation>
    <scope>NUCLEOTIDE SEQUENCE [LARGE SCALE GENOMIC DNA]</scope>
    <source>
        <strain evidence="3">ATCC 26659 / Pp 5 / PN500</strain>
    </source>
</reference>
<evidence type="ECO:0000256" key="1">
    <source>
        <dbReference type="SAM" id="SignalP"/>
    </source>
</evidence>
<dbReference type="RefSeq" id="XP_020430979.1">
    <property type="nucleotide sequence ID" value="XM_020579140.1"/>
</dbReference>
<feature type="chain" id="PRO_5003041153" description="Secreted protein" evidence="1">
    <location>
        <begin position="18"/>
        <end position="149"/>
    </location>
</feature>
<evidence type="ECO:0000313" key="2">
    <source>
        <dbReference type="EMBL" id="EFA78855.1"/>
    </source>
</evidence>
<feature type="signal peptide" evidence="1">
    <location>
        <begin position="1"/>
        <end position="17"/>
    </location>
</feature>
<keyword evidence="3" id="KW-1185">Reference proteome</keyword>
<dbReference type="PROSITE" id="PS51257">
    <property type="entry name" value="PROKAR_LIPOPROTEIN"/>
    <property type="match status" value="1"/>
</dbReference>